<sequence>MPELLPGTPVELKIPARDEFIGLAKRVASSLGGQLGFSLDEIDELNIAVAQACANSISDAQDFWGEGATLQLSFMTTEIGIRVDVDVLPPDSPRALALPPSDAREREELVAATDAAADQRLLAKAMIRVFVDDFREHVNQGRREAHYRMVKYLIS</sequence>
<evidence type="ECO:0008006" key="3">
    <source>
        <dbReference type="Google" id="ProtNLM"/>
    </source>
</evidence>
<proteinExistence type="predicted"/>
<gene>
    <name evidence="1" type="ORF">JF888_10170</name>
</gene>
<name>A0A934KAG6_9BACT</name>
<evidence type="ECO:0000313" key="2">
    <source>
        <dbReference type="Proteomes" id="UP000620075"/>
    </source>
</evidence>
<organism evidence="1 2">
    <name type="scientific">Candidatus Dormiibacter inghamiae</name>
    <dbReference type="NCBI Taxonomy" id="3127013"/>
    <lineage>
        <taxon>Bacteria</taxon>
        <taxon>Bacillati</taxon>
        <taxon>Candidatus Dormiibacterota</taxon>
        <taxon>Candidatus Dormibacteria</taxon>
        <taxon>Candidatus Dormibacterales</taxon>
        <taxon>Candidatus Dormibacteraceae</taxon>
        <taxon>Candidatus Dormiibacter</taxon>
    </lineage>
</organism>
<protein>
    <recommendedName>
        <fullName evidence="3">Histidine kinase/HSP90-like ATPase domain-containing protein</fullName>
    </recommendedName>
</protein>
<dbReference type="RefSeq" id="WP_338179725.1">
    <property type="nucleotide sequence ID" value="NZ_JAEKNQ010000038.1"/>
</dbReference>
<reference evidence="1 2" key="1">
    <citation type="submission" date="2020-10" db="EMBL/GenBank/DDBJ databases">
        <title>Ca. Dormibacterota MAGs.</title>
        <authorList>
            <person name="Montgomery K."/>
        </authorList>
    </citation>
    <scope>NUCLEOTIDE SEQUENCE [LARGE SCALE GENOMIC DNA]</scope>
    <source>
        <strain evidence="1">SC8811_S16_3</strain>
    </source>
</reference>
<dbReference type="Proteomes" id="UP000620075">
    <property type="component" value="Unassembled WGS sequence"/>
</dbReference>
<dbReference type="EMBL" id="JAEKNQ010000038">
    <property type="protein sequence ID" value="MBJ7603537.1"/>
    <property type="molecule type" value="Genomic_DNA"/>
</dbReference>
<comment type="caution">
    <text evidence="1">The sequence shown here is derived from an EMBL/GenBank/DDBJ whole genome shotgun (WGS) entry which is preliminary data.</text>
</comment>
<accession>A0A934KAG6</accession>
<dbReference type="AlphaFoldDB" id="A0A934KAG6"/>
<evidence type="ECO:0000313" key="1">
    <source>
        <dbReference type="EMBL" id="MBJ7603537.1"/>
    </source>
</evidence>